<organism evidence="1 2">
    <name type="scientific">Brachionus plicatilis</name>
    <name type="common">Marine rotifer</name>
    <name type="synonym">Brachionus muelleri</name>
    <dbReference type="NCBI Taxonomy" id="10195"/>
    <lineage>
        <taxon>Eukaryota</taxon>
        <taxon>Metazoa</taxon>
        <taxon>Spiralia</taxon>
        <taxon>Gnathifera</taxon>
        <taxon>Rotifera</taxon>
        <taxon>Eurotatoria</taxon>
        <taxon>Monogononta</taxon>
        <taxon>Pseudotrocha</taxon>
        <taxon>Ploima</taxon>
        <taxon>Brachionidae</taxon>
        <taxon>Brachionus</taxon>
    </lineage>
</organism>
<accession>A0A3M7SFJ5</accession>
<dbReference type="EMBL" id="REGN01001485">
    <property type="protein sequence ID" value="RNA34407.1"/>
    <property type="molecule type" value="Genomic_DNA"/>
</dbReference>
<reference evidence="1 2" key="1">
    <citation type="journal article" date="2018" name="Sci. Rep.">
        <title>Genomic signatures of local adaptation to the degree of environmental predictability in rotifers.</title>
        <authorList>
            <person name="Franch-Gras L."/>
            <person name="Hahn C."/>
            <person name="Garcia-Roger E.M."/>
            <person name="Carmona M.J."/>
            <person name="Serra M."/>
            <person name="Gomez A."/>
        </authorList>
    </citation>
    <scope>NUCLEOTIDE SEQUENCE [LARGE SCALE GENOMIC DNA]</scope>
    <source>
        <strain evidence="1">HYR1</strain>
    </source>
</reference>
<evidence type="ECO:0000313" key="2">
    <source>
        <dbReference type="Proteomes" id="UP000276133"/>
    </source>
</evidence>
<evidence type="ECO:0000313" key="1">
    <source>
        <dbReference type="EMBL" id="RNA34407.1"/>
    </source>
</evidence>
<keyword evidence="2" id="KW-1185">Reference proteome</keyword>
<comment type="caution">
    <text evidence="1">The sequence shown here is derived from an EMBL/GenBank/DDBJ whole genome shotgun (WGS) entry which is preliminary data.</text>
</comment>
<protein>
    <submittedName>
        <fullName evidence="1">Uncharacterized protein</fullName>
    </submittedName>
</protein>
<dbReference type="AlphaFoldDB" id="A0A3M7SFJ5"/>
<proteinExistence type="predicted"/>
<sequence>MALASHCCTSLFSELGASTRPNWSNSTSKNLSNVLLSLPYLMVLALSSSVWSKCLFELSSRDQCQRRVNRPNASTRVLKSLLLHTKFFTIISSHKLLGKSSCSKQKRMEARLSVQLSAGSS</sequence>
<dbReference type="Proteomes" id="UP000276133">
    <property type="component" value="Unassembled WGS sequence"/>
</dbReference>
<name>A0A3M7SFJ5_BRAPC</name>
<gene>
    <name evidence="1" type="ORF">BpHYR1_019067</name>
</gene>